<evidence type="ECO:0000256" key="12">
    <source>
        <dbReference type="SAM" id="MobiDB-lite"/>
    </source>
</evidence>
<comment type="catalytic activity">
    <reaction evidence="1">
        <text>Endonucleolytic cleavage to 5'-phosphomonoester.</text>
        <dbReference type="EC" id="3.1.26.4"/>
    </reaction>
</comment>
<name>A0A9W8MVH9_9AGAR</name>
<evidence type="ECO:0000256" key="6">
    <source>
        <dbReference type="ARBA" id="ARBA00017721"/>
    </source>
</evidence>
<evidence type="ECO:0000256" key="3">
    <source>
        <dbReference type="ARBA" id="ARBA00004065"/>
    </source>
</evidence>
<dbReference type="Gene3D" id="3.40.970.10">
    <property type="entry name" value="Ribonuclease H1, N-terminal domain"/>
    <property type="match status" value="1"/>
</dbReference>
<gene>
    <name evidence="14" type="ORF">NLJ89_g6967</name>
</gene>
<dbReference type="GO" id="GO:0046872">
    <property type="term" value="F:metal ion binding"/>
    <property type="evidence" value="ECO:0007669"/>
    <property type="project" value="UniProtKB-KW"/>
</dbReference>
<dbReference type="FunFam" id="3.40.970.10:FF:000002">
    <property type="entry name" value="Ribonuclease H"/>
    <property type="match status" value="1"/>
</dbReference>
<accession>A0A9W8MVH9</accession>
<dbReference type="InterPro" id="IPR011320">
    <property type="entry name" value="RNase_H1_N"/>
</dbReference>
<dbReference type="PROSITE" id="PS50879">
    <property type="entry name" value="RNASE_H_1"/>
    <property type="match status" value="1"/>
</dbReference>
<dbReference type="Gene3D" id="3.30.420.10">
    <property type="entry name" value="Ribonuclease H-like superfamily/Ribonuclease H"/>
    <property type="match status" value="1"/>
</dbReference>
<dbReference type="Proteomes" id="UP001148786">
    <property type="component" value="Unassembled WGS sequence"/>
</dbReference>
<dbReference type="GO" id="GO:0003676">
    <property type="term" value="F:nucleic acid binding"/>
    <property type="evidence" value="ECO:0007669"/>
    <property type="project" value="InterPro"/>
</dbReference>
<dbReference type="InterPro" id="IPR050092">
    <property type="entry name" value="RNase_H"/>
</dbReference>
<keyword evidence="15" id="KW-1185">Reference proteome</keyword>
<reference evidence="14" key="1">
    <citation type="submission" date="2022-07" db="EMBL/GenBank/DDBJ databases">
        <title>Genome Sequence of Agrocybe chaxingu.</title>
        <authorList>
            <person name="Buettner E."/>
        </authorList>
    </citation>
    <scope>NUCLEOTIDE SEQUENCE</scope>
    <source>
        <strain evidence="14">MP-N11</strain>
    </source>
</reference>
<dbReference type="AlphaFoldDB" id="A0A9W8MVH9"/>
<evidence type="ECO:0000259" key="13">
    <source>
        <dbReference type="PROSITE" id="PS50879"/>
    </source>
</evidence>
<keyword evidence="7" id="KW-0540">Nuclease</keyword>
<dbReference type="InterPro" id="IPR036397">
    <property type="entry name" value="RNaseH_sf"/>
</dbReference>
<dbReference type="Pfam" id="PF00075">
    <property type="entry name" value="RNase_H"/>
    <property type="match status" value="1"/>
</dbReference>
<dbReference type="CDD" id="cd09280">
    <property type="entry name" value="RNase_HI_eukaryote_like"/>
    <property type="match status" value="1"/>
</dbReference>
<evidence type="ECO:0000256" key="7">
    <source>
        <dbReference type="ARBA" id="ARBA00022722"/>
    </source>
</evidence>
<dbReference type="PANTHER" id="PTHR10642">
    <property type="entry name" value="RIBONUCLEASE H1"/>
    <property type="match status" value="1"/>
</dbReference>
<dbReference type="PANTHER" id="PTHR10642:SF26">
    <property type="entry name" value="RIBONUCLEASE H1"/>
    <property type="match status" value="1"/>
</dbReference>
<evidence type="ECO:0000313" key="15">
    <source>
        <dbReference type="Proteomes" id="UP001148786"/>
    </source>
</evidence>
<dbReference type="EMBL" id="JANKHO010000786">
    <property type="protein sequence ID" value="KAJ3506268.1"/>
    <property type="molecule type" value="Genomic_DNA"/>
</dbReference>
<dbReference type="SUPFAM" id="SSF53098">
    <property type="entry name" value="Ribonuclease H-like"/>
    <property type="match status" value="1"/>
</dbReference>
<comment type="cofactor">
    <cofactor evidence="2">
        <name>Mg(2+)</name>
        <dbReference type="ChEBI" id="CHEBI:18420"/>
    </cofactor>
</comment>
<proteinExistence type="inferred from homology"/>
<dbReference type="GO" id="GO:0043137">
    <property type="term" value="P:DNA replication, removal of RNA primer"/>
    <property type="evidence" value="ECO:0007669"/>
    <property type="project" value="TreeGrafter"/>
</dbReference>
<keyword evidence="9" id="KW-0255">Endonuclease</keyword>
<protein>
    <recommendedName>
        <fullName evidence="6">Ribonuclease H</fullName>
        <ecNumber evidence="5">3.1.26.4</ecNumber>
    </recommendedName>
</protein>
<dbReference type="InterPro" id="IPR009027">
    <property type="entry name" value="Ribosomal_bL9/RNase_H1_N"/>
</dbReference>
<keyword evidence="10" id="KW-0378">Hydrolase</keyword>
<keyword evidence="11" id="KW-0460">Magnesium</keyword>
<dbReference type="SUPFAM" id="SSF55658">
    <property type="entry name" value="L9 N-domain-like"/>
    <property type="match status" value="1"/>
</dbReference>
<organism evidence="14 15">
    <name type="scientific">Agrocybe chaxingu</name>
    <dbReference type="NCBI Taxonomy" id="84603"/>
    <lineage>
        <taxon>Eukaryota</taxon>
        <taxon>Fungi</taxon>
        <taxon>Dikarya</taxon>
        <taxon>Basidiomycota</taxon>
        <taxon>Agaricomycotina</taxon>
        <taxon>Agaricomycetes</taxon>
        <taxon>Agaricomycetidae</taxon>
        <taxon>Agaricales</taxon>
        <taxon>Agaricineae</taxon>
        <taxon>Strophariaceae</taxon>
        <taxon>Agrocybe</taxon>
    </lineage>
</organism>
<evidence type="ECO:0000256" key="10">
    <source>
        <dbReference type="ARBA" id="ARBA00022801"/>
    </source>
</evidence>
<comment type="function">
    <text evidence="3">Endonuclease that specifically degrades the RNA of RNA-DNA hybrids.</text>
</comment>
<sequence>MSKKSKGGFYAVRRGRVPGIYMTWPECEAQVKGFPDAKFKKFQQRGLAQDFVDVAEPAYKSEPPTSQSGIEEKELEPVYVNQPSTSQHSIKEQEQEAEPANTTRTQPPISQPDAKGKTRAFDKVDDEIACDIVYADSACKGNGTTHCVAGVGVWWGFDDPRNVAKRCPGVQTNTRAELIAILRVLETTPVSKRPLLIKTDSKYSIDCLQHWIDGWVANGWRDARGILVKNAGIIRCIGHSGNIGNEGDAMANRGVRLPLVPEGDWESLLEELEHQLSQPKLRNETNIVPVEILSAYTVVMPDTAEMPMKMQKLSQDPDPTPPPSSPMSIANSQAMIDKEESVASKGTVIMHARGSVQAEVVNVDDYADCVLDDVDLAAELSES</sequence>
<dbReference type="InterPro" id="IPR012337">
    <property type="entry name" value="RNaseH-like_sf"/>
</dbReference>
<evidence type="ECO:0000313" key="14">
    <source>
        <dbReference type="EMBL" id="KAJ3506268.1"/>
    </source>
</evidence>
<dbReference type="InterPro" id="IPR002156">
    <property type="entry name" value="RNaseH_domain"/>
</dbReference>
<dbReference type="EC" id="3.1.26.4" evidence="5"/>
<feature type="region of interest" description="Disordered" evidence="12">
    <location>
        <begin position="83"/>
        <end position="118"/>
    </location>
</feature>
<evidence type="ECO:0000256" key="1">
    <source>
        <dbReference type="ARBA" id="ARBA00000077"/>
    </source>
</evidence>
<evidence type="ECO:0000256" key="4">
    <source>
        <dbReference type="ARBA" id="ARBA00005300"/>
    </source>
</evidence>
<dbReference type="GO" id="GO:0004523">
    <property type="term" value="F:RNA-DNA hybrid ribonuclease activity"/>
    <property type="evidence" value="ECO:0007669"/>
    <property type="project" value="UniProtKB-EC"/>
</dbReference>
<dbReference type="InterPro" id="IPR037056">
    <property type="entry name" value="RNase_H1_N_sf"/>
</dbReference>
<keyword evidence="8" id="KW-0479">Metal-binding</keyword>
<feature type="domain" description="RNase H type-1" evidence="13">
    <location>
        <begin position="127"/>
        <end position="282"/>
    </location>
</feature>
<dbReference type="OrthoDB" id="245563at2759"/>
<evidence type="ECO:0000256" key="11">
    <source>
        <dbReference type="ARBA" id="ARBA00022842"/>
    </source>
</evidence>
<evidence type="ECO:0000256" key="2">
    <source>
        <dbReference type="ARBA" id="ARBA00001946"/>
    </source>
</evidence>
<comment type="caution">
    <text evidence="14">The sequence shown here is derived from an EMBL/GenBank/DDBJ whole genome shotgun (WGS) entry which is preliminary data.</text>
</comment>
<evidence type="ECO:0000256" key="5">
    <source>
        <dbReference type="ARBA" id="ARBA00012180"/>
    </source>
</evidence>
<evidence type="ECO:0000256" key="8">
    <source>
        <dbReference type="ARBA" id="ARBA00022723"/>
    </source>
</evidence>
<comment type="similarity">
    <text evidence="4">Belongs to the RNase H family.</text>
</comment>
<dbReference type="Pfam" id="PF01693">
    <property type="entry name" value="Cauli_VI"/>
    <property type="match status" value="1"/>
</dbReference>
<evidence type="ECO:0000256" key="9">
    <source>
        <dbReference type="ARBA" id="ARBA00022759"/>
    </source>
</evidence>